<dbReference type="Proteomes" id="UP000595636">
    <property type="component" value="Chromosome"/>
</dbReference>
<keyword evidence="2" id="KW-1185">Reference proteome</keyword>
<dbReference type="KEGG" id="slf:JEQ17_36880"/>
<reference evidence="1 2" key="1">
    <citation type="submission" date="2020-12" db="EMBL/GenBank/DDBJ databases">
        <title>A novel species.</title>
        <authorList>
            <person name="Li K."/>
        </authorList>
    </citation>
    <scope>NUCLEOTIDE SEQUENCE [LARGE SCALE GENOMIC DNA]</scope>
    <source>
        <strain evidence="1 2">ZYC-3</strain>
    </source>
</reference>
<dbReference type="EMBL" id="CP066831">
    <property type="protein sequence ID" value="QQM44436.1"/>
    <property type="molecule type" value="Genomic_DNA"/>
</dbReference>
<dbReference type="RefSeq" id="WP_200399300.1">
    <property type="nucleotide sequence ID" value="NZ_CP066831.1"/>
</dbReference>
<evidence type="ECO:0000313" key="1">
    <source>
        <dbReference type="EMBL" id="QQM44436.1"/>
    </source>
</evidence>
<organism evidence="1 2">
    <name type="scientific">Streptomyces liliifuscus</name>
    <dbReference type="NCBI Taxonomy" id="2797636"/>
    <lineage>
        <taxon>Bacteria</taxon>
        <taxon>Bacillati</taxon>
        <taxon>Actinomycetota</taxon>
        <taxon>Actinomycetes</taxon>
        <taxon>Kitasatosporales</taxon>
        <taxon>Streptomycetaceae</taxon>
        <taxon>Streptomyces</taxon>
    </lineage>
</organism>
<evidence type="ECO:0000313" key="2">
    <source>
        <dbReference type="Proteomes" id="UP000595636"/>
    </source>
</evidence>
<gene>
    <name evidence="1" type="ORF">JEQ17_36880</name>
</gene>
<dbReference type="AlphaFoldDB" id="A0A7T7L0X9"/>
<sequence>MREPTQLESAHIDSFNEILNSESIDVEHEDFRELGEVLDATPGVFSLLPEWQDVILGPELYRATPRFNGLGCHWNTSEPLPSFGGEFWITDLYVSLLQDPPDLAWDGSPEEERRLFEEFRVIDSTPSAATGQMTAIRAQPNVDPLEIWYFDMNLNTVEGWDRQYVRMNLTYPEYLEALLLTKGTFGWQYLYSDVSLRSDGFEGVVFALESMIEVFPDVFPGHDYTSLADRLQERQ</sequence>
<name>A0A7T7L0X9_9ACTN</name>
<accession>A0A7T7L0X9</accession>
<protein>
    <submittedName>
        <fullName evidence="1">Uncharacterized protein</fullName>
    </submittedName>
</protein>
<proteinExistence type="predicted"/>